<keyword evidence="2" id="KW-1185">Reference proteome</keyword>
<dbReference type="RefSeq" id="NP_859320.1">
    <property type="nucleotide sequence ID" value="NC_004914.3"/>
</dbReference>
<dbReference type="EMBL" id="AP005154">
    <property type="protein sequence ID" value="BAC78057.1"/>
    <property type="molecule type" value="Genomic_DNA"/>
</dbReference>
<organism evidence="1 2">
    <name type="scientific">Escherichia phage Stx2 II</name>
    <dbReference type="NCBI Taxonomy" id="194949"/>
    <lineage>
        <taxon>Viruses</taxon>
        <taxon>Duplodnaviria</taxon>
        <taxon>Heunggongvirae</taxon>
        <taxon>Uroviricota</taxon>
        <taxon>Caudoviricetes</taxon>
        <taxon>Sepvirinae</taxon>
        <taxon>Traversvirus</taxon>
        <taxon>Traversvirus II</taxon>
    </lineage>
</organism>
<sequence>MPRDVSRPLHSPVTFPVKLHGNKNGCFGIRHSLTTTYPTIRSYRRVARQRILQPFQLNVFLNPVSVARLKPLLSLLRISVKGTSATVIKLHFVEVSNLFKLRVWQLVSLAYEFGFQFCYALL</sequence>
<evidence type="ECO:0000313" key="2">
    <source>
        <dbReference type="Proteomes" id="UP000000983"/>
    </source>
</evidence>
<accession>Q7Y2Q6</accession>
<dbReference type="GeneID" id="26066945"/>
<name>Q7Y2Q6_9CAUD</name>
<dbReference type="KEGG" id="vg:26066945"/>
<proteinExistence type="predicted"/>
<dbReference type="Proteomes" id="UP000000983">
    <property type="component" value="Segment"/>
</dbReference>
<reference evidence="1 2" key="1">
    <citation type="journal article" date="2003" name="J. Bacteriol.">
        <title>Genome analysis of a novel Shiga toxin 1 (Stx1)-converting phage which is closely related to Stx2-converting phages but not to other Stx1-converting phages.</title>
        <authorList>
            <person name="Sato T."/>
            <person name="Shimizu T."/>
            <person name="Watarai M."/>
            <person name="Kobayashi M."/>
            <person name="Kano S."/>
            <person name="Hamabata T."/>
            <person name="Takeda Y."/>
            <person name="Yamasaki S."/>
        </authorList>
    </citation>
    <scope>NUCLEOTIDE SEQUENCE</scope>
    <source>
        <strain evidence="1">Stx2 phage-II</strain>
    </source>
</reference>
<evidence type="ECO:0000313" key="1">
    <source>
        <dbReference type="EMBL" id="BAC78057.1"/>
    </source>
</evidence>
<protein>
    <submittedName>
        <fullName evidence="1">Uncharacterized protein</fullName>
    </submittedName>
</protein>